<accession>A0A7Z2T506</accession>
<evidence type="ECO:0000313" key="2">
    <source>
        <dbReference type="Proteomes" id="UP000464262"/>
    </source>
</evidence>
<dbReference type="SUPFAM" id="SSF52540">
    <property type="entry name" value="P-loop containing nucleoside triphosphate hydrolases"/>
    <property type="match status" value="1"/>
</dbReference>
<dbReference type="Pfam" id="PF17784">
    <property type="entry name" value="Sulfotransfer_4"/>
    <property type="match status" value="1"/>
</dbReference>
<evidence type="ECO:0008006" key="3">
    <source>
        <dbReference type="Google" id="ProtNLM"/>
    </source>
</evidence>
<dbReference type="Gene3D" id="3.40.50.300">
    <property type="entry name" value="P-loop containing nucleotide triphosphate hydrolases"/>
    <property type="match status" value="1"/>
</dbReference>
<dbReference type="RefSeq" id="WP_164649351.1">
    <property type="nucleotide sequence ID" value="NZ_CP047475.1"/>
</dbReference>
<name>A0A7Z2T506_9VIBR</name>
<gene>
    <name evidence="1" type="ORF">GT360_13520</name>
</gene>
<dbReference type="AlphaFoldDB" id="A0A7Z2T506"/>
<reference evidence="1 2" key="1">
    <citation type="submission" date="2020-01" db="EMBL/GenBank/DDBJ databases">
        <title>Whole genome and functional gene identification of agarase of Vibrio HN897.</title>
        <authorList>
            <person name="Liu Y."/>
            <person name="Zhao Z."/>
        </authorList>
    </citation>
    <scope>NUCLEOTIDE SEQUENCE [LARGE SCALE GENOMIC DNA]</scope>
    <source>
        <strain evidence="1 2">HN897</strain>
    </source>
</reference>
<keyword evidence="2" id="KW-1185">Reference proteome</keyword>
<evidence type="ECO:0000313" key="1">
    <source>
        <dbReference type="EMBL" id="QIA64446.1"/>
    </source>
</evidence>
<dbReference type="InterPro" id="IPR040632">
    <property type="entry name" value="Sulfotransfer_4"/>
</dbReference>
<sequence length="193" mass="22940">MKVFQIGFNKCGTTSIGHFFERNGLKAVHWGAGHLARVMKANYLLGNKLLEGIEDYDFYSDLEFVNDDQFIYAFKDYFKLLDQQYPGSKFILNTRSVTKWIQSRINHGGGTYLTRFKRIYKVETEEEVISQWLKLWYQHHADVITYFQDRDNFLLFDIENDDADKLVQFMSPMNMDKKHYMHIHKTNLDSPCH</sequence>
<dbReference type="InterPro" id="IPR027417">
    <property type="entry name" value="P-loop_NTPase"/>
</dbReference>
<dbReference type="EMBL" id="CP047475">
    <property type="protein sequence ID" value="QIA64446.1"/>
    <property type="molecule type" value="Genomic_DNA"/>
</dbReference>
<protein>
    <recommendedName>
        <fullName evidence="3">Sulfotransferase family protein</fullName>
    </recommendedName>
</protein>
<proteinExistence type="predicted"/>
<organism evidence="1 2">
    <name type="scientific">Vibrio astriarenae</name>
    <dbReference type="NCBI Taxonomy" id="1481923"/>
    <lineage>
        <taxon>Bacteria</taxon>
        <taxon>Pseudomonadati</taxon>
        <taxon>Pseudomonadota</taxon>
        <taxon>Gammaproteobacteria</taxon>
        <taxon>Vibrionales</taxon>
        <taxon>Vibrionaceae</taxon>
        <taxon>Vibrio</taxon>
    </lineage>
</organism>
<dbReference type="KEGG" id="vas:GT360_13520"/>
<dbReference type="Proteomes" id="UP000464262">
    <property type="component" value="Chromosome 1"/>
</dbReference>